<evidence type="ECO:0008006" key="3">
    <source>
        <dbReference type="Google" id="ProtNLM"/>
    </source>
</evidence>
<organism evidence="1 2">
    <name type="scientific">Phytophthora nicotianae P10297</name>
    <dbReference type="NCBI Taxonomy" id="1317064"/>
    <lineage>
        <taxon>Eukaryota</taxon>
        <taxon>Sar</taxon>
        <taxon>Stramenopiles</taxon>
        <taxon>Oomycota</taxon>
        <taxon>Peronosporomycetes</taxon>
        <taxon>Peronosporales</taxon>
        <taxon>Peronosporaceae</taxon>
        <taxon>Phytophthora</taxon>
    </lineage>
</organism>
<dbReference type="EMBL" id="ANIY01000199">
    <property type="protein sequence ID" value="ETP54041.1"/>
    <property type="molecule type" value="Genomic_DNA"/>
</dbReference>
<reference evidence="1 2" key="1">
    <citation type="submission" date="2013-11" db="EMBL/GenBank/DDBJ databases">
        <title>The Genome Sequence of Phytophthora parasitica P10297.</title>
        <authorList>
            <consortium name="The Broad Institute Genomics Platform"/>
            <person name="Russ C."/>
            <person name="Tyler B."/>
            <person name="Panabieres F."/>
            <person name="Shan W."/>
            <person name="Tripathy S."/>
            <person name="Grunwald N."/>
            <person name="Machado M."/>
            <person name="Johnson C.S."/>
            <person name="Walker B."/>
            <person name="Young S.K."/>
            <person name="Zeng Q."/>
            <person name="Gargeya S."/>
            <person name="Fitzgerald M."/>
            <person name="Haas B."/>
            <person name="Abouelleil A."/>
            <person name="Allen A.W."/>
            <person name="Alvarado L."/>
            <person name="Arachchi H.M."/>
            <person name="Berlin A.M."/>
            <person name="Chapman S.B."/>
            <person name="Gainer-Dewar J."/>
            <person name="Goldberg J."/>
            <person name="Griggs A."/>
            <person name="Gujja S."/>
            <person name="Hansen M."/>
            <person name="Howarth C."/>
            <person name="Imamovic A."/>
            <person name="Ireland A."/>
            <person name="Larimer J."/>
            <person name="McCowan C."/>
            <person name="Murphy C."/>
            <person name="Pearson M."/>
            <person name="Poon T.W."/>
            <person name="Priest M."/>
            <person name="Roberts A."/>
            <person name="Saif S."/>
            <person name="Shea T."/>
            <person name="Sisk P."/>
            <person name="Sykes S."/>
            <person name="Wortman J."/>
            <person name="Nusbaum C."/>
            <person name="Birren B."/>
        </authorList>
    </citation>
    <scope>NUCLEOTIDE SEQUENCE [LARGE SCALE GENOMIC DNA]</scope>
    <source>
        <strain evidence="1 2">P10297</strain>
    </source>
</reference>
<accession>W3A4D5</accession>
<evidence type="ECO:0000313" key="2">
    <source>
        <dbReference type="Proteomes" id="UP000018948"/>
    </source>
</evidence>
<dbReference type="Proteomes" id="UP000018948">
    <property type="component" value="Unassembled WGS sequence"/>
</dbReference>
<protein>
    <recommendedName>
        <fullName evidence="3">PiggyBac transposable element-derived protein domain-containing protein</fullName>
    </recommendedName>
</protein>
<proteinExistence type="predicted"/>
<name>W3A4D5_PHYNI</name>
<evidence type="ECO:0000313" key="1">
    <source>
        <dbReference type="EMBL" id="ETP54041.1"/>
    </source>
</evidence>
<sequence length="148" mass="16501">RSVPIGTFGSYVSKSRFGRIMQNLHFSETPTHRPIQSEHGRLAVYCGKAQHESELGGNSPTKIFADPNSDPSAVVRNLDEVLPPPEPDLDFTVVTNRFYTSHCHHSVEHGKEVATPHATYFSDVPRGSTKVAVLKSIPHMTAPLWWDR</sequence>
<gene>
    <name evidence="1" type="ORF">F442_01125</name>
</gene>
<feature type="non-terminal residue" evidence="1">
    <location>
        <position position="1"/>
    </location>
</feature>
<comment type="caution">
    <text evidence="1">The sequence shown here is derived from an EMBL/GenBank/DDBJ whole genome shotgun (WGS) entry which is preliminary data.</text>
</comment>
<dbReference type="AlphaFoldDB" id="W3A4D5"/>